<dbReference type="OrthoDB" id="2620258at2"/>
<name>A0A1G9IE35_STREI</name>
<protein>
    <recommendedName>
        <fullName evidence="3">DUF5085 family protein</fullName>
    </recommendedName>
</protein>
<evidence type="ECO:0008006" key="3">
    <source>
        <dbReference type="Google" id="ProtNLM"/>
    </source>
</evidence>
<sequence>MEYTVADGVTVQDAFQAQNVLRKRKTFHITELKEELDAFLTAVETAGAHPSGPLVYSLNNVPEDANMDIEFFLPVEEDYIEIEGMRFSSYFKIDNIILTAIDRDYEELTKEAYARLLWTLEQNDRELNTPFYHVLPDDGTEKVIILVGYAY</sequence>
<dbReference type="Proteomes" id="UP000183162">
    <property type="component" value="Unassembled WGS sequence"/>
</dbReference>
<dbReference type="Pfam" id="PF16895">
    <property type="entry name" value="DUF5085"/>
    <property type="match status" value="1"/>
</dbReference>
<dbReference type="InterPro" id="IPR031664">
    <property type="entry name" value="DUF5085"/>
</dbReference>
<organism evidence="1 2">
    <name type="scientific">Streptococcus equinus</name>
    <name type="common">Streptococcus bovis</name>
    <dbReference type="NCBI Taxonomy" id="1335"/>
    <lineage>
        <taxon>Bacteria</taxon>
        <taxon>Bacillati</taxon>
        <taxon>Bacillota</taxon>
        <taxon>Bacilli</taxon>
        <taxon>Lactobacillales</taxon>
        <taxon>Streptococcaceae</taxon>
        <taxon>Streptococcus</taxon>
    </lineage>
</organism>
<dbReference type="AlphaFoldDB" id="A0A1G9IE35"/>
<reference evidence="1 2" key="1">
    <citation type="submission" date="2016-10" db="EMBL/GenBank/DDBJ databases">
        <authorList>
            <person name="de Groot N.N."/>
        </authorList>
    </citation>
    <scope>NUCLEOTIDE SEQUENCE [LARGE SCALE GENOMIC DNA]</scope>
    <source>
        <strain evidence="1 2">Sb09</strain>
    </source>
</reference>
<dbReference type="Gene3D" id="3.20.80.10">
    <property type="entry name" value="Regulatory factor, effector binding domain"/>
    <property type="match status" value="1"/>
</dbReference>
<evidence type="ECO:0000313" key="2">
    <source>
        <dbReference type="Proteomes" id="UP000183162"/>
    </source>
</evidence>
<gene>
    <name evidence="1" type="ORF">SAMN05216400_0148</name>
</gene>
<dbReference type="InterPro" id="IPR011256">
    <property type="entry name" value="Reg_factor_effector_dom_sf"/>
</dbReference>
<evidence type="ECO:0000313" key="1">
    <source>
        <dbReference type="EMBL" id="SDL23366.1"/>
    </source>
</evidence>
<proteinExistence type="predicted"/>
<accession>A0A1G9IE35</accession>
<dbReference type="EMBL" id="FNGX01000001">
    <property type="protein sequence ID" value="SDL23366.1"/>
    <property type="molecule type" value="Genomic_DNA"/>
</dbReference>
<dbReference type="RefSeq" id="WP_074565955.1">
    <property type="nucleotide sequence ID" value="NZ_FNGX01000001.1"/>
</dbReference>